<protein>
    <submittedName>
        <fullName evidence="2">Uncharacterized protein</fullName>
    </submittedName>
</protein>
<feature type="non-terminal residue" evidence="2">
    <location>
        <position position="84"/>
    </location>
</feature>
<proteinExistence type="predicted"/>
<feature type="region of interest" description="Disordered" evidence="1">
    <location>
        <begin position="1"/>
        <end position="68"/>
    </location>
</feature>
<name>A0ABR0M1D0_9PEZI</name>
<feature type="compositionally biased region" description="Polar residues" evidence="1">
    <location>
        <begin position="45"/>
        <end position="58"/>
    </location>
</feature>
<accession>A0ABR0M1D0</accession>
<organism evidence="2 3">
    <name type="scientific">Cryomyces antarcticus</name>
    <dbReference type="NCBI Taxonomy" id="329879"/>
    <lineage>
        <taxon>Eukaryota</taxon>
        <taxon>Fungi</taxon>
        <taxon>Dikarya</taxon>
        <taxon>Ascomycota</taxon>
        <taxon>Pezizomycotina</taxon>
        <taxon>Dothideomycetes</taxon>
        <taxon>Dothideomycetes incertae sedis</taxon>
        <taxon>Cryomyces</taxon>
    </lineage>
</organism>
<evidence type="ECO:0000313" key="3">
    <source>
        <dbReference type="Proteomes" id="UP001357485"/>
    </source>
</evidence>
<feature type="compositionally biased region" description="Basic and acidic residues" evidence="1">
    <location>
        <begin position="17"/>
        <end position="29"/>
    </location>
</feature>
<sequence>MAESSNDVSTQASNHIDIPKQHANGDAKQTESVAQGSKDGAVNGETANGESNGDSNAETGEGQAVDNVFQLTIKLPDGKDTQIM</sequence>
<evidence type="ECO:0000313" key="2">
    <source>
        <dbReference type="EMBL" id="KAK5276227.1"/>
    </source>
</evidence>
<dbReference type="EMBL" id="JAVRRA010003620">
    <property type="protein sequence ID" value="KAK5276227.1"/>
    <property type="molecule type" value="Genomic_DNA"/>
</dbReference>
<gene>
    <name evidence="2" type="ORF">LTR16_011548</name>
</gene>
<feature type="compositionally biased region" description="Polar residues" evidence="1">
    <location>
        <begin position="1"/>
        <end position="14"/>
    </location>
</feature>
<evidence type="ECO:0000256" key="1">
    <source>
        <dbReference type="SAM" id="MobiDB-lite"/>
    </source>
</evidence>
<keyword evidence="3" id="KW-1185">Reference proteome</keyword>
<reference evidence="2 3" key="1">
    <citation type="submission" date="2023-08" db="EMBL/GenBank/DDBJ databases">
        <title>Black Yeasts Isolated from many extreme environments.</title>
        <authorList>
            <person name="Coleine C."/>
            <person name="Stajich J.E."/>
            <person name="Selbmann L."/>
        </authorList>
    </citation>
    <scope>NUCLEOTIDE SEQUENCE [LARGE SCALE GENOMIC DNA]</scope>
    <source>
        <strain evidence="2 3">CCFEE 536</strain>
    </source>
</reference>
<comment type="caution">
    <text evidence="2">The sequence shown here is derived from an EMBL/GenBank/DDBJ whole genome shotgun (WGS) entry which is preliminary data.</text>
</comment>
<dbReference type="Proteomes" id="UP001357485">
    <property type="component" value="Unassembled WGS sequence"/>
</dbReference>